<dbReference type="EMBL" id="LR798431">
    <property type="protein sequence ID" value="CAB5231683.1"/>
    <property type="molecule type" value="Genomic_DNA"/>
</dbReference>
<evidence type="ECO:0000313" key="6">
    <source>
        <dbReference type="EMBL" id="CAB4188901.1"/>
    </source>
</evidence>
<gene>
    <name evidence="4" type="ORF">UFOVP1032_148</name>
    <name evidence="5" type="ORF">UFOVP1125_64</name>
    <name evidence="6" type="ORF">UFOVP1173_10</name>
    <name evidence="7" type="ORF">UFOVP1241_80</name>
    <name evidence="8" type="ORF">UFOVP1491_148</name>
    <name evidence="9" type="ORF">UFOVP1579_148</name>
    <name evidence="1" type="ORF">UFOVP485_125</name>
    <name evidence="2" type="ORF">UFOVP575_77</name>
    <name evidence="3" type="ORF">UFOVP963_83</name>
</gene>
<dbReference type="EMBL" id="LR797455">
    <property type="protein sequence ID" value="CAB4217969.1"/>
    <property type="molecule type" value="Genomic_DNA"/>
</dbReference>
<dbReference type="EMBL" id="LR797131">
    <property type="protein sequence ID" value="CAB4188901.1"/>
    <property type="molecule type" value="Genomic_DNA"/>
</dbReference>
<evidence type="ECO:0000313" key="5">
    <source>
        <dbReference type="EMBL" id="CAB4185565.1"/>
    </source>
</evidence>
<evidence type="ECO:0000313" key="2">
    <source>
        <dbReference type="EMBL" id="CAB4150969.1"/>
    </source>
</evidence>
<name>A0A6J5N5G9_9CAUD</name>
<dbReference type="EMBL" id="LR796915">
    <property type="protein sequence ID" value="CAB4174798.1"/>
    <property type="molecule type" value="Genomic_DNA"/>
</dbReference>
<proteinExistence type="predicted"/>
<accession>A0A6J5N5G9</accession>
<protein>
    <submittedName>
        <fullName evidence="2">Uncharacterized protein</fullName>
    </submittedName>
</protein>
<dbReference type="EMBL" id="LR797080">
    <property type="protein sequence ID" value="CAB4185565.1"/>
    <property type="molecule type" value="Genomic_DNA"/>
</dbReference>
<evidence type="ECO:0000313" key="8">
    <source>
        <dbReference type="EMBL" id="CAB4217969.1"/>
    </source>
</evidence>
<dbReference type="EMBL" id="LR796457">
    <property type="protein sequence ID" value="CAB4146010.1"/>
    <property type="molecule type" value="Genomic_DNA"/>
</dbReference>
<evidence type="ECO:0000313" key="9">
    <source>
        <dbReference type="EMBL" id="CAB5231683.1"/>
    </source>
</evidence>
<dbReference type="EMBL" id="LR796983">
    <property type="protein sequence ID" value="CAB4179886.1"/>
    <property type="molecule type" value="Genomic_DNA"/>
</dbReference>
<dbReference type="EMBL" id="LR797188">
    <property type="protein sequence ID" value="CAB4192743.1"/>
    <property type="molecule type" value="Genomic_DNA"/>
</dbReference>
<reference evidence="2" key="1">
    <citation type="submission" date="2020-04" db="EMBL/GenBank/DDBJ databases">
        <authorList>
            <person name="Chiriac C."/>
            <person name="Salcher M."/>
            <person name="Ghai R."/>
            <person name="Kavagutti S V."/>
        </authorList>
    </citation>
    <scope>NUCLEOTIDE SEQUENCE</scope>
</reference>
<evidence type="ECO:0000313" key="4">
    <source>
        <dbReference type="EMBL" id="CAB4179886.1"/>
    </source>
</evidence>
<evidence type="ECO:0000313" key="1">
    <source>
        <dbReference type="EMBL" id="CAB4146010.1"/>
    </source>
</evidence>
<evidence type="ECO:0000313" key="3">
    <source>
        <dbReference type="EMBL" id="CAB4174798.1"/>
    </source>
</evidence>
<evidence type="ECO:0000313" key="7">
    <source>
        <dbReference type="EMBL" id="CAB4192743.1"/>
    </source>
</evidence>
<sequence length="88" mass="10449">MEDFRELAHQLGFYIVGASNLEEFLEFAQEQWCLQLEKDLNLSKGQGKIYLDRLEELLGLEECLELTWLQVEDWVREFLALDQPKETI</sequence>
<dbReference type="EMBL" id="LR796551">
    <property type="protein sequence ID" value="CAB4150969.1"/>
    <property type="molecule type" value="Genomic_DNA"/>
</dbReference>
<organism evidence="2">
    <name type="scientific">uncultured Caudovirales phage</name>
    <dbReference type="NCBI Taxonomy" id="2100421"/>
    <lineage>
        <taxon>Viruses</taxon>
        <taxon>Duplodnaviria</taxon>
        <taxon>Heunggongvirae</taxon>
        <taxon>Uroviricota</taxon>
        <taxon>Caudoviricetes</taxon>
        <taxon>Peduoviridae</taxon>
        <taxon>Maltschvirus</taxon>
        <taxon>Maltschvirus maltsch</taxon>
    </lineage>
</organism>